<comment type="caution">
    <text evidence="1">The sequence shown here is derived from an EMBL/GenBank/DDBJ whole genome shotgun (WGS) entry which is preliminary data.</text>
</comment>
<reference evidence="1" key="2">
    <citation type="submission" date="2023-05" db="EMBL/GenBank/DDBJ databases">
        <authorList>
            <consortium name="Lawrence Berkeley National Laboratory"/>
            <person name="Steindorff A."/>
            <person name="Hensen N."/>
            <person name="Bonometti L."/>
            <person name="Westerberg I."/>
            <person name="Brannstrom I.O."/>
            <person name="Guillou S."/>
            <person name="Cros-Aarteil S."/>
            <person name="Calhoun S."/>
            <person name="Haridas S."/>
            <person name="Kuo A."/>
            <person name="Mondo S."/>
            <person name="Pangilinan J."/>
            <person name="Riley R."/>
            <person name="Labutti K."/>
            <person name="Andreopoulos B."/>
            <person name="Lipzen A."/>
            <person name="Chen C."/>
            <person name="Yanf M."/>
            <person name="Daum C."/>
            <person name="Ng V."/>
            <person name="Clum A."/>
            <person name="Ohm R."/>
            <person name="Martin F."/>
            <person name="Silar P."/>
            <person name="Natvig D."/>
            <person name="Lalanne C."/>
            <person name="Gautier V."/>
            <person name="Ament-Velasquez S.L."/>
            <person name="Kruys A."/>
            <person name="Hutchinson M.I."/>
            <person name="Powell A.J."/>
            <person name="Barry K."/>
            <person name="Miller A.N."/>
            <person name="Grigoriev I.V."/>
            <person name="Debuchy R."/>
            <person name="Gladieux P."/>
            <person name="Thoren M.H."/>
            <person name="Johannesson H."/>
        </authorList>
    </citation>
    <scope>NUCLEOTIDE SEQUENCE</scope>
    <source>
        <strain evidence="1">CBS 103.79</strain>
    </source>
</reference>
<protein>
    <submittedName>
        <fullName evidence="1">Uncharacterized protein</fullName>
    </submittedName>
</protein>
<reference evidence="1" key="1">
    <citation type="journal article" date="2023" name="Mol. Phylogenet. Evol.">
        <title>Genome-scale phylogeny and comparative genomics of the fungal order Sordariales.</title>
        <authorList>
            <person name="Hensen N."/>
            <person name="Bonometti L."/>
            <person name="Westerberg I."/>
            <person name="Brannstrom I.O."/>
            <person name="Guillou S."/>
            <person name="Cros-Aarteil S."/>
            <person name="Calhoun S."/>
            <person name="Haridas S."/>
            <person name="Kuo A."/>
            <person name="Mondo S."/>
            <person name="Pangilinan J."/>
            <person name="Riley R."/>
            <person name="LaButti K."/>
            <person name="Andreopoulos B."/>
            <person name="Lipzen A."/>
            <person name="Chen C."/>
            <person name="Yan M."/>
            <person name="Daum C."/>
            <person name="Ng V."/>
            <person name="Clum A."/>
            <person name="Steindorff A."/>
            <person name="Ohm R.A."/>
            <person name="Martin F."/>
            <person name="Silar P."/>
            <person name="Natvig D.O."/>
            <person name="Lalanne C."/>
            <person name="Gautier V."/>
            <person name="Ament-Velasquez S.L."/>
            <person name="Kruys A."/>
            <person name="Hutchinson M.I."/>
            <person name="Powell A.J."/>
            <person name="Barry K."/>
            <person name="Miller A.N."/>
            <person name="Grigoriev I.V."/>
            <person name="Debuchy R."/>
            <person name="Gladieux P."/>
            <person name="Hiltunen Thoren M."/>
            <person name="Johannesson H."/>
        </authorList>
    </citation>
    <scope>NUCLEOTIDE SEQUENCE</scope>
    <source>
        <strain evidence="1">CBS 103.79</strain>
    </source>
</reference>
<keyword evidence="2" id="KW-1185">Reference proteome</keyword>
<dbReference type="AlphaFoldDB" id="A0AAN6MGC9"/>
<dbReference type="EMBL" id="MU855751">
    <property type="protein sequence ID" value="KAK3899699.1"/>
    <property type="molecule type" value="Genomic_DNA"/>
</dbReference>
<evidence type="ECO:0000313" key="2">
    <source>
        <dbReference type="Proteomes" id="UP001303889"/>
    </source>
</evidence>
<sequence length="162" mass="18964">MVFTHNLADPDVAEAIRNDPRLERGACHFHVVLLTWHFDSFHIHHFPLQISPLRMREHAQECISQVMGAPRRFYNETLRRQPAMAAGNWNDGPWKVCPYTERVPQTTETITWTRAGRVWTETQVESLCRRFEQGWERLFGEMERMGVNSDGNVMALWRTAAD</sequence>
<evidence type="ECO:0000313" key="1">
    <source>
        <dbReference type="EMBL" id="KAK3899699.1"/>
    </source>
</evidence>
<dbReference type="Proteomes" id="UP001303889">
    <property type="component" value="Unassembled WGS sequence"/>
</dbReference>
<accession>A0AAN6MGC9</accession>
<organism evidence="1 2">
    <name type="scientific">Staphylotrichum tortipilum</name>
    <dbReference type="NCBI Taxonomy" id="2831512"/>
    <lineage>
        <taxon>Eukaryota</taxon>
        <taxon>Fungi</taxon>
        <taxon>Dikarya</taxon>
        <taxon>Ascomycota</taxon>
        <taxon>Pezizomycotina</taxon>
        <taxon>Sordariomycetes</taxon>
        <taxon>Sordariomycetidae</taxon>
        <taxon>Sordariales</taxon>
        <taxon>Chaetomiaceae</taxon>
        <taxon>Staphylotrichum</taxon>
    </lineage>
</organism>
<name>A0AAN6MGC9_9PEZI</name>
<gene>
    <name evidence="1" type="ORF">C8A05DRAFT_36675</name>
</gene>
<proteinExistence type="predicted"/>